<reference evidence="1 2" key="1">
    <citation type="submission" date="2024-05" db="EMBL/GenBank/DDBJ databases">
        <title>Sphingomonas sp. HF-S3 16S ribosomal RNA gene Genome sequencing and assembly.</title>
        <authorList>
            <person name="Lee H."/>
        </authorList>
    </citation>
    <scope>NUCLEOTIDE SEQUENCE [LARGE SCALE GENOMIC DNA]</scope>
    <source>
        <strain evidence="1 2">HF-S3</strain>
    </source>
</reference>
<dbReference type="EMBL" id="JBDIZK010000014">
    <property type="protein sequence ID" value="MEN3749521.1"/>
    <property type="molecule type" value="Genomic_DNA"/>
</dbReference>
<comment type="caution">
    <text evidence="1">The sequence shown here is derived from an EMBL/GenBank/DDBJ whole genome shotgun (WGS) entry which is preliminary data.</text>
</comment>
<dbReference type="InterPro" id="IPR011008">
    <property type="entry name" value="Dimeric_a/b-barrel"/>
</dbReference>
<dbReference type="Gene3D" id="3.30.70.100">
    <property type="match status" value="1"/>
</dbReference>
<dbReference type="Proteomes" id="UP001427805">
    <property type="component" value="Unassembled WGS sequence"/>
</dbReference>
<evidence type="ECO:0000313" key="1">
    <source>
        <dbReference type="EMBL" id="MEN3749521.1"/>
    </source>
</evidence>
<accession>A0ABV0BFA4</accession>
<sequence>MLDEGTGATPGYVDGIVLAVPEDRKDDYLALARKTAGLFQEFGATRVVETWGEDVPDGQVTDYHRAVLRKDGERVVYSWIEWPDKATRDAGWQKLMSDERMQSEGGMPFDGQRMMWGGFAPIIDERN</sequence>
<gene>
    <name evidence="1" type="ORF">TPR58_20265</name>
</gene>
<name>A0ABV0BFA4_9SPHN</name>
<evidence type="ECO:0000313" key="2">
    <source>
        <dbReference type="Proteomes" id="UP001427805"/>
    </source>
</evidence>
<dbReference type="Pfam" id="PF07237">
    <property type="entry name" value="DUF1428"/>
    <property type="match status" value="1"/>
</dbReference>
<dbReference type="InterPro" id="IPR009874">
    <property type="entry name" value="DUF1428"/>
</dbReference>
<proteinExistence type="predicted"/>
<keyword evidence="2" id="KW-1185">Reference proteome</keyword>
<protein>
    <submittedName>
        <fullName evidence="1">DUF1428 domain-containing protein</fullName>
    </submittedName>
</protein>
<dbReference type="SUPFAM" id="SSF54909">
    <property type="entry name" value="Dimeric alpha+beta barrel"/>
    <property type="match status" value="1"/>
</dbReference>
<dbReference type="PIRSF" id="PIRSF007028">
    <property type="entry name" value="UCP007028"/>
    <property type="match status" value="1"/>
</dbReference>
<organism evidence="1 2">
    <name type="scientific">Sphingomonas rustica</name>
    <dbReference type="NCBI Taxonomy" id="3103142"/>
    <lineage>
        <taxon>Bacteria</taxon>
        <taxon>Pseudomonadati</taxon>
        <taxon>Pseudomonadota</taxon>
        <taxon>Alphaproteobacteria</taxon>
        <taxon>Sphingomonadales</taxon>
        <taxon>Sphingomonadaceae</taxon>
        <taxon>Sphingomonas</taxon>
    </lineage>
</organism>